<feature type="region of interest" description="Disordered" evidence="1">
    <location>
        <begin position="119"/>
        <end position="139"/>
    </location>
</feature>
<keyword evidence="2" id="KW-0812">Transmembrane</keyword>
<feature type="transmembrane region" description="Helical" evidence="2">
    <location>
        <begin position="67"/>
        <end position="89"/>
    </location>
</feature>
<protein>
    <submittedName>
        <fullName evidence="3">SHOCT domain-containing protein</fullName>
    </submittedName>
</protein>
<evidence type="ECO:0000313" key="3">
    <source>
        <dbReference type="EMBL" id="MDX2336507.1"/>
    </source>
</evidence>
<sequence length="265" mass="28177">MHDGDLEKLERLAHLLSTGALTQEEYDLQKSRILSRGASDGKPVFSLDNAPSPSQTRPAWERQPSKFPGSATVAGLSLILVVGGMIAYFNLNRTPMSREATSSANPEAPAIETLEADASEIAPPPSATPTRAVGGHAAGSFPMQNSYRFETATIQSISGHGTRQASMTGKVTRADATIYCQNSANETSRGEECVTNVMQAERGRTYQAKANCEMRSVTTPWGPTYLETGDGVWSDMESGENAEEGGMASGSASIPLIWKALCGNT</sequence>
<accession>A0ABU4KU68</accession>
<dbReference type="Proteomes" id="UP001272940">
    <property type="component" value="Unassembled WGS sequence"/>
</dbReference>
<name>A0ABU4KU68_BREVE</name>
<dbReference type="EMBL" id="JAMYEC010000016">
    <property type="protein sequence ID" value="MDX2336507.1"/>
    <property type="molecule type" value="Genomic_DNA"/>
</dbReference>
<evidence type="ECO:0000256" key="1">
    <source>
        <dbReference type="SAM" id="MobiDB-lite"/>
    </source>
</evidence>
<keyword evidence="2" id="KW-1133">Transmembrane helix</keyword>
<keyword evidence="4" id="KW-1185">Reference proteome</keyword>
<proteinExistence type="predicted"/>
<evidence type="ECO:0000256" key="2">
    <source>
        <dbReference type="SAM" id="Phobius"/>
    </source>
</evidence>
<comment type="caution">
    <text evidence="3">The sequence shown here is derived from an EMBL/GenBank/DDBJ whole genome shotgun (WGS) entry which is preliminary data.</text>
</comment>
<gene>
    <name evidence="3" type="ORF">NJD11_16345</name>
</gene>
<reference evidence="3 4" key="1">
    <citation type="journal article" date="2023" name="FEMS Microbes">
        <title>Whole genomes of deep-sea sponge-associated bacteria exhibit high novel natural product potential.</title>
        <authorList>
            <person name="Hesketh-Best P.J."/>
            <person name="January G.G."/>
            <person name="Koch M.J."/>
            <person name="Warburton P.J."/>
            <person name="Howell K.L."/>
            <person name="Upton M."/>
        </authorList>
    </citation>
    <scope>NUCLEOTIDE SEQUENCE [LARGE SCALE GENOMIC DNA]</scope>
    <source>
        <strain evidence="3 4">PC206-O</strain>
    </source>
</reference>
<dbReference type="RefSeq" id="WP_319078801.1">
    <property type="nucleotide sequence ID" value="NZ_JAMYEC010000016.1"/>
</dbReference>
<organism evidence="3 4">
    <name type="scientific">Brevundimonas vesicularis</name>
    <name type="common">Pseudomonas vesicularis</name>
    <dbReference type="NCBI Taxonomy" id="41276"/>
    <lineage>
        <taxon>Bacteria</taxon>
        <taxon>Pseudomonadati</taxon>
        <taxon>Pseudomonadota</taxon>
        <taxon>Alphaproteobacteria</taxon>
        <taxon>Caulobacterales</taxon>
        <taxon>Caulobacteraceae</taxon>
        <taxon>Brevundimonas</taxon>
    </lineage>
</organism>
<evidence type="ECO:0000313" key="4">
    <source>
        <dbReference type="Proteomes" id="UP001272940"/>
    </source>
</evidence>
<keyword evidence="2" id="KW-0472">Membrane</keyword>
<feature type="region of interest" description="Disordered" evidence="1">
    <location>
        <begin position="39"/>
        <end position="67"/>
    </location>
</feature>